<keyword evidence="4 7" id="KW-0067">ATP-binding</keyword>
<dbReference type="GO" id="GO:0003724">
    <property type="term" value="F:RNA helicase activity"/>
    <property type="evidence" value="ECO:0007669"/>
    <property type="project" value="InterPro"/>
</dbReference>
<dbReference type="SMART" id="SM00487">
    <property type="entry name" value="DEXDc"/>
    <property type="match status" value="1"/>
</dbReference>
<evidence type="ECO:0000256" key="7">
    <source>
        <dbReference type="RuleBase" id="RU000492"/>
    </source>
</evidence>
<dbReference type="CDD" id="cd18787">
    <property type="entry name" value="SF2_C_DEAD"/>
    <property type="match status" value="1"/>
</dbReference>
<dbReference type="EMBL" id="CADCTK010000713">
    <property type="protein sequence ID" value="CAA9275974.1"/>
    <property type="molecule type" value="Genomic_DNA"/>
</dbReference>
<dbReference type="InterPro" id="IPR011545">
    <property type="entry name" value="DEAD/DEAH_box_helicase_dom"/>
</dbReference>
<dbReference type="Pfam" id="PF00270">
    <property type="entry name" value="DEAD"/>
    <property type="match status" value="1"/>
</dbReference>
<keyword evidence="2 7" id="KW-0378">Hydrolase</keyword>
<dbReference type="InterPro" id="IPR001650">
    <property type="entry name" value="Helicase_C-like"/>
</dbReference>
<evidence type="ECO:0000313" key="12">
    <source>
        <dbReference type="EMBL" id="CAA9275974.1"/>
    </source>
</evidence>
<keyword evidence="3 7" id="KW-0347">Helicase</keyword>
<organism evidence="12">
    <name type="scientific">uncultured Chloroflexia bacterium</name>
    <dbReference type="NCBI Taxonomy" id="1672391"/>
    <lineage>
        <taxon>Bacteria</taxon>
        <taxon>Bacillati</taxon>
        <taxon>Chloroflexota</taxon>
        <taxon>Chloroflexia</taxon>
        <taxon>environmental samples</taxon>
    </lineage>
</organism>
<dbReference type="PROSITE" id="PS51194">
    <property type="entry name" value="HELICASE_CTER"/>
    <property type="match status" value="1"/>
</dbReference>
<dbReference type="InterPro" id="IPR027417">
    <property type="entry name" value="P-loop_NTPase"/>
</dbReference>
<name>A0A6J4JG74_9CHLR</name>
<dbReference type="SMART" id="SM00490">
    <property type="entry name" value="HELICc"/>
    <property type="match status" value="1"/>
</dbReference>
<protein>
    <submittedName>
        <fullName evidence="12">ATP-dependent RNA helicase RhlE</fullName>
    </submittedName>
</protein>
<dbReference type="InterPro" id="IPR050079">
    <property type="entry name" value="DEAD_box_RNA_helicase"/>
</dbReference>
<feature type="domain" description="DEAD-box RNA helicase Q" evidence="11">
    <location>
        <begin position="1"/>
        <end position="29"/>
    </location>
</feature>
<dbReference type="Gene3D" id="3.40.50.300">
    <property type="entry name" value="P-loop containing nucleotide triphosphate hydrolases"/>
    <property type="match status" value="2"/>
</dbReference>
<feature type="region of interest" description="Disordered" evidence="8">
    <location>
        <begin position="373"/>
        <end position="445"/>
    </location>
</feature>
<dbReference type="SUPFAM" id="SSF52540">
    <property type="entry name" value="P-loop containing nucleoside triphosphate hydrolases"/>
    <property type="match status" value="1"/>
</dbReference>
<feature type="domain" description="Helicase ATP-binding" evidence="9">
    <location>
        <begin position="32"/>
        <end position="205"/>
    </location>
</feature>
<dbReference type="InterPro" id="IPR014001">
    <property type="entry name" value="Helicase_ATP-bd"/>
</dbReference>
<evidence type="ECO:0000256" key="4">
    <source>
        <dbReference type="ARBA" id="ARBA00022840"/>
    </source>
</evidence>
<feature type="short sequence motif" description="Q motif" evidence="6">
    <location>
        <begin position="1"/>
        <end position="29"/>
    </location>
</feature>
<comment type="similarity">
    <text evidence="5 7">Belongs to the DEAD box helicase family.</text>
</comment>
<dbReference type="PROSITE" id="PS51195">
    <property type="entry name" value="Q_MOTIF"/>
    <property type="match status" value="1"/>
</dbReference>
<evidence type="ECO:0000256" key="5">
    <source>
        <dbReference type="ARBA" id="ARBA00038437"/>
    </source>
</evidence>
<evidence type="ECO:0000259" key="11">
    <source>
        <dbReference type="PROSITE" id="PS51195"/>
    </source>
</evidence>
<dbReference type="CDD" id="cd00268">
    <property type="entry name" value="DEADc"/>
    <property type="match status" value="1"/>
</dbReference>
<evidence type="ECO:0000259" key="9">
    <source>
        <dbReference type="PROSITE" id="PS51192"/>
    </source>
</evidence>
<feature type="domain" description="Helicase C-terminal" evidence="10">
    <location>
        <begin position="233"/>
        <end position="377"/>
    </location>
</feature>
<dbReference type="GO" id="GO:0016787">
    <property type="term" value="F:hydrolase activity"/>
    <property type="evidence" value="ECO:0007669"/>
    <property type="project" value="UniProtKB-KW"/>
</dbReference>
<accession>A0A6J4JG74</accession>
<proteinExistence type="inferred from homology"/>
<dbReference type="GO" id="GO:0005524">
    <property type="term" value="F:ATP binding"/>
    <property type="evidence" value="ECO:0007669"/>
    <property type="project" value="UniProtKB-KW"/>
</dbReference>
<evidence type="ECO:0000256" key="3">
    <source>
        <dbReference type="ARBA" id="ARBA00022806"/>
    </source>
</evidence>
<dbReference type="Pfam" id="PF00271">
    <property type="entry name" value="Helicase_C"/>
    <property type="match status" value="1"/>
</dbReference>
<dbReference type="InterPro" id="IPR014014">
    <property type="entry name" value="RNA_helicase_DEAD_Q_motif"/>
</dbReference>
<feature type="compositionally biased region" description="Low complexity" evidence="8">
    <location>
        <begin position="403"/>
        <end position="424"/>
    </location>
</feature>
<evidence type="ECO:0000256" key="6">
    <source>
        <dbReference type="PROSITE-ProRule" id="PRU00552"/>
    </source>
</evidence>
<dbReference type="PANTHER" id="PTHR47959:SF13">
    <property type="entry name" value="ATP-DEPENDENT RNA HELICASE RHLE"/>
    <property type="match status" value="1"/>
</dbReference>
<dbReference type="InterPro" id="IPR044742">
    <property type="entry name" value="DEAD/DEAH_RhlB"/>
</dbReference>
<evidence type="ECO:0000256" key="2">
    <source>
        <dbReference type="ARBA" id="ARBA00022801"/>
    </source>
</evidence>
<dbReference type="AlphaFoldDB" id="A0A6J4JG74"/>
<gene>
    <name evidence="12" type="ORF">AVDCRST_MAG26-3067</name>
</gene>
<evidence type="ECO:0000256" key="8">
    <source>
        <dbReference type="SAM" id="MobiDB-lite"/>
    </source>
</evidence>
<evidence type="ECO:0000259" key="10">
    <source>
        <dbReference type="PROSITE" id="PS51194"/>
    </source>
</evidence>
<dbReference type="PROSITE" id="PS51192">
    <property type="entry name" value="HELICASE_ATP_BIND_1"/>
    <property type="match status" value="1"/>
</dbReference>
<dbReference type="GO" id="GO:0005829">
    <property type="term" value="C:cytosol"/>
    <property type="evidence" value="ECO:0007669"/>
    <property type="project" value="TreeGrafter"/>
</dbReference>
<dbReference type="GO" id="GO:0003676">
    <property type="term" value="F:nucleic acid binding"/>
    <property type="evidence" value="ECO:0007669"/>
    <property type="project" value="InterPro"/>
</dbReference>
<evidence type="ECO:0000256" key="1">
    <source>
        <dbReference type="ARBA" id="ARBA00022741"/>
    </source>
</evidence>
<dbReference type="PANTHER" id="PTHR47959">
    <property type="entry name" value="ATP-DEPENDENT RNA HELICASE RHLE-RELATED"/>
    <property type="match status" value="1"/>
</dbReference>
<feature type="compositionally biased region" description="Basic and acidic residues" evidence="8">
    <location>
        <begin position="435"/>
        <end position="445"/>
    </location>
</feature>
<dbReference type="InterPro" id="IPR000629">
    <property type="entry name" value="RNA-helicase_DEAD-box_CS"/>
</dbReference>
<reference evidence="12" key="1">
    <citation type="submission" date="2020-02" db="EMBL/GenBank/DDBJ databases">
        <authorList>
            <person name="Meier V. D."/>
        </authorList>
    </citation>
    <scope>NUCLEOTIDE SEQUENCE</scope>
    <source>
        <strain evidence="12">AVDCRST_MAG26</strain>
    </source>
</reference>
<keyword evidence="1 7" id="KW-0547">Nucleotide-binding</keyword>
<dbReference type="PROSITE" id="PS00039">
    <property type="entry name" value="DEAD_ATP_HELICASE"/>
    <property type="match status" value="1"/>
</dbReference>
<sequence>MQFTDFKLHPRLRQAVEKAGFTVPTPIQAKAIPLGLSGRDLIGTAQTGTGKTAAFVLPILQRLLDQPAKLGRTRALIVTPTRELAEQIHTTVRLLGAGTNIRSATVYGGVGMQPQERALRAGVEILVATPGRLIDHLDRGTAQLSGVEMLVLDEADRMLDMGFLPAVKRILSFVPRERQTMLFSATFAPELQQLAGQTLRNPERVAVGADAGAAVETVAHALYPVPQHLKTALLLELLRTTDTNSVLIFTRTKHRANRVAEQIRRAGHATAALHSNKSQNQRQLALDEFRAGKVQILVATDIAARGLDIATISHVINYDIPDTSDTYIHRIGRTGRAEREGDALTLVTSEDTPTIRDIERALKAPIERRTLPDFDYSAPAPVANEFQRDPRPVQGRARPAVHTSPARGTTTPPRRAQAAPAGQRRGPGGGSSALRRGDPRDRASR</sequence>